<evidence type="ECO:0000259" key="1">
    <source>
        <dbReference type="Pfam" id="PF14231"/>
    </source>
</evidence>
<comment type="caution">
    <text evidence="3">The sequence shown here is derived from an EMBL/GenBank/DDBJ whole genome shotgun (WGS) entry which is preliminary data.</text>
</comment>
<dbReference type="EMBL" id="JBHTCS010000024">
    <property type="protein sequence ID" value="MFC7450358.1"/>
    <property type="molecule type" value="Genomic_DNA"/>
</dbReference>
<dbReference type="RefSeq" id="WP_378408148.1">
    <property type="nucleotide sequence ID" value="NZ_JBHTCS010000024.1"/>
</dbReference>
<dbReference type="Proteomes" id="UP001596484">
    <property type="component" value="Unassembled WGS sequence"/>
</dbReference>
<keyword evidence="4" id="KW-1185">Reference proteome</keyword>
<organism evidence="3 4">
    <name type="scientific">Rhodococcus daqingensis</name>
    <dbReference type="NCBI Taxonomy" id="2479363"/>
    <lineage>
        <taxon>Bacteria</taxon>
        <taxon>Bacillati</taxon>
        <taxon>Actinomycetota</taxon>
        <taxon>Actinomycetes</taxon>
        <taxon>Mycobacteriales</taxon>
        <taxon>Nocardiaceae</taxon>
        <taxon>Rhodococcus</taxon>
    </lineage>
</organism>
<accession>A0ABW2S2I9</accession>
<evidence type="ECO:0000313" key="3">
    <source>
        <dbReference type="EMBL" id="MFC7450358.1"/>
    </source>
</evidence>
<feature type="domain" description="GXWXG" evidence="1">
    <location>
        <begin position="24"/>
        <end position="82"/>
    </location>
</feature>
<gene>
    <name evidence="3" type="ORF">ACFQS9_20895</name>
</gene>
<dbReference type="InterPro" id="IPR025568">
    <property type="entry name" value="DUF4334"/>
</dbReference>
<proteinExistence type="predicted"/>
<name>A0ABW2S2I9_9NOCA</name>
<dbReference type="Gene3D" id="2.40.128.580">
    <property type="entry name" value="GXWXG domain"/>
    <property type="match status" value="1"/>
</dbReference>
<feature type="domain" description="DUF4334" evidence="2">
    <location>
        <begin position="93"/>
        <end position="151"/>
    </location>
</feature>
<dbReference type="InterPro" id="IPR025951">
    <property type="entry name" value="GXWXG_dom"/>
</dbReference>
<dbReference type="Pfam" id="PF14231">
    <property type="entry name" value="GXWXG"/>
    <property type="match status" value="1"/>
</dbReference>
<sequence>MTGQQKFFELLGSEGPVDPRRLDEVWAALPTVHIDELKGRWRGSGFETGHRTGRLLAKSGWYGKNFGSRFDVQPMLCRGTDGELFSDVAAGKGEASLWMVEFRGECTATMVYDGMPVFDHFKRVDDQTLMGIMNGKAVLDGGEHFYFALMRDETD</sequence>
<evidence type="ECO:0000313" key="4">
    <source>
        <dbReference type="Proteomes" id="UP001596484"/>
    </source>
</evidence>
<reference evidence="4" key="1">
    <citation type="journal article" date="2019" name="Int. J. Syst. Evol. Microbiol.">
        <title>The Global Catalogue of Microorganisms (GCM) 10K type strain sequencing project: providing services to taxonomists for standard genome sequencing and annotation.</title>
        <authorList>
            <consortium name="The Broad Institute Genomics Platform"/>
            <consortium name="The Broad Institute Genome Sequencing Center for Infectious Disease"/>
            <person name="Wu L."/>
            <person name="Ma J."/>
        </authorList>
    </citation>
    <scope>NUCLEOTIDE SEQUENCE [LARGE SCALE GENOMIC DNA]</scope>
    <source>
        <strain evidence="4">ICMP 19430</strain>
    </source>
</reference>
<evidence type="ECO:0000259" key="2">
    <source>
        <dbReference type="Pfam" id="PF14232"/>
    </source>
</evidence>
<protein>
    <submittedName>
        <fullName evidence="3">DUF4334 domain-containing protein</fullName>
    </submittedName>
</protein>
<dbReference type="Pfam" id="PF14232">
    <property type="entry name" value="DUF4334"/>
    <property type="match status" value="1"/>
</dbReference>